<gene>
    <name evidence="1" type="ORF">BSIN_1619</name>
</gene>
<reference evidence="1 2" key="1">
    <citation type="submission" date="2017-04" db="EMBL/GenBank/DDBJ databases">
        <authorList>
            <person name="Afonso C.L."/>
            <person name="Miller P.J."/>
            <person name="Scott M.A."/>
            <person name="Spackman E."/>
            <person name="Goraichik I."/>
            <person name="Dimitrov K.M."/>
            <person name="Suarez D.L."/>
            <person name="Swayne D.E."/>
        </authorList>
    </citation>
    <scope>NUCLEOTIDE SEQUENCE [LARGE SCALE GENOMIC DNA]</scope>
    <source>
        <strain evidence="1">LMG 28154</strain>
    </source>
</reference>
<dbReference type="EMBL" id="FXAN01000014">
    <property type="protein sequence ID" value="SMF98327.1"/>
    <property type="molecule type" value="Genomic_DNA"/>
</dbReference>
<dbReference type="Proteomes" id="UP000198460">
    <property type="component" value="Unassembled WGS sequence"/>
</dbReference>
<organism evidence="1 2">
    <name type="scientific">Burkholderia singularis</name>
    <dbReference type="NCBI Taxonomy" id="1503053"/>
    <lineage>
        <taxon>Bacteria</taxon>
        <taxon>Pseudomonadati</taxon>
        <taxon>Pseudomonadota</taxon>
        <taxon>Betaproteobacteria</taxon>
        <taxon>Burkholderiales</taxon>
        <taxon>Burkholderiaceae</taxon>
        <taxon>Burkholderia</taxon>
        <taxon>pseudomallei group</taxon>
    </lineage>
</organism>
<accession>A0A238GZB9</accession>
<evidence type="ECO:0000313" key="2">
    <source>
        <dbReference type="Proteomes" id="UP000198460"/>
    </source>
</evidence>
<evidence type="ECO:0000313" key="1">
    <source>
        <dbReference type="EMBL" id="SMF98327.1"/>
    </source>
</evidence>
<dbReference type="AlphaFoldDB" id="A0A238GZB9"/>
<protein>
    <submittedName>
        <fullName evidence="1">Uncharacterized protein</fullName>
    </submittedName>
</protein>
<name>A0A238GZB9_9BURK</name>
<proteinExistence type="predicted"/>
<sequence length="41" mass="4844">MRSLFGRFKSRSRASIERETGRRVVRDFGEIFYYQARGSVA</sequence>